<dbReference type="InterPro" id="IPR005181">
    <property type="entry name" value="SASA"/>
</dbReference>
<keyword evidence="1" id="KW-0378">Hydrolase</keyword>
<dbReference type="InterPro" id="IPR013783">
    <property type="entry name" value="Ig-like_fold"/>
</dbReference>
<evidence type="ECO:0000313" key="3">
    <source>
        <dbReference type="EMBL" id="NIJ55966.1"/>
    </source>
</evidence>
<dbReference type="Gene3D" id="2.60.40.10">
    <property type="entry name" value="Immunoglobulins"/>
    <property type="match status" value="1"/>
</dbReference>
<dbReference type="InterPro" id="IPR003961">
    <property type="entry name" value="FN3_dom"/>
</dbReference>
<dbReference type="Proteomes" id="UP001179181">
    <property type="component" value="Unassembled WGS sequence"/>
</dbReference>
<name>A0ABX0USL8_9BACT</name>
<dbReference type="CDD" id="cd00063">
    <property type="entry name" value="FN3"/>
    <property type="match status" value="1"/>
</dbReference>
<dbReference type="SUPFAM" id="SSF52266">
    <property type="entry name" value="SGNH hydrolase"/>
    <property type="match status" value="1"/>
</dbReference>
<dbReference type="InterPro" id="IPR036116">
    <property type="entry name" value="FN3_sf"/>
</dbReference>
<keyword evidence="4" id="KW-1185">Reference proteome</keyword>
<reference evidence="3 4" key="1">
    <citation type="submission" date="2020-03" db="EMBL/GenBank/DDBJ databases">
        <title>Genomic Encyclopedia of Type Strains, Phase IV (KMG-IV): sequencing the most valuable type-strain genomes for metagenomic binning, comparative biology and taxonomic classification.</title>
        <authorList>
            <person name="Goeker M."/>
        </authorList>
    </citation>
    <scope>NUCLEOTIDE SEQUENCE [LARGE SCALE GENOMIC DNA]</scope>
    <source>
        <strain evidence="3 4">DSM 102865</strain>
    </source>
</reference>
<protein>
    <recommendedName>
        <fullName evidence="2">Fibronectin type-III domain-containing protein</fullName>
    </recommendedName>
</protein>
<evidence type="ECO:0000313" key="4">
    <source>
        <dbReference type="Proteomes" id="UP001179181"/>
    </source>
</evidence>
<accession>A0ABX0USL8</accession>
<dbReference type="PROSITE" id="PS50853">
    <property type="entry name" value="FN3"/>
    <property type="match status" value="1"/>
</dbReference>
<dbReference type="InterPro" id="IPR026444">
    <property type="entry name" value="Secre_tail"/>
</dbReference>
<evidence type="ECO:0000259" key="2">
    <source>
        <dbReference type="PROSITE" id="PS50853"/>
    </source>
</evidence>
<dbReference type="SUPFAM" id="SSF49265">
    <property type="entry name" value="Fibronectin type III"/>
    <property type="match status" value="1"/>
</dbReference>
<organism evidence="3 4">
    <name type="scientific">Dyadobacter arcticus</name>
    <dbReference type="NCBI Taxonomy" id="1078754"/>
    <lineage>
        <taxon>Bacteria</taxon>
        <taxon>Pseudomonadati</taxon>
        <taxon>Bacteroidota</taxon>
        <taxon>Cytophagia</taxon>
        <taxon>Cytophagales</taxon>
        <taxon>Spirosomataceae</taxon>
        <taxon>Dyadobacter</taxon>
    </lineage>
</organism>
<feature type="domain" description="Fibronectin type-III" evidence="2">
    <location>
        <begin position="492"/>
        <end position="579"/>
    </location>
</feature>
<dbReference type="InterPro" id="IPR036514">
    <property type="entry name" value="SGNH_hydro_sf"/>
</dbReference>
<evidence type="ECO:0000256" key="1">
    <source>
        <dbReference type="ARBA" id="ARBA00022801"/>
    </source>
</evidence>
<dbReference type="Gene3D" id="3.40.50.1110">
    <property type="entry name" value="SGNH hydrolase"/>
    <property type="match status" value="1"/>
</dbReference>
<dbReference type="EMBL" id="JAASQJ010000007">
    <property type="protein sequence ID" value="NIJ55966.1"/>
    <property type="molecule type" value="Genomic_DNA"/>
</dbReference>
<comment type="caution">
    <text evidence="3">The sequence shown here is derived from an EMBL/GenBank/DDBJ whole genome shotgun (WGS) entry which is preliminary data.</text>
</comment>
<dbReference type="NCBIfam" id="TIGR04183">
    <property type="entry name" value="Por_Secre_tail"/>
    <property type="match status" value="1"/>
</dbReference>
<sequence length="666" mass="74740">MNFTSKNVLLLLIILSGLTTEVCGQRFYSVVFSNLPKDNQLYAREDDNKAEVPISGVIEIAGFDHFSVVTYRNKERVDYNKSVLAYAGKTSTTFDMKPKITAEMADYDFEIYACKLTDSVLIVKRTEIVAGDFYVISGQSNASAIHFGAWGSKYARTIARIPDNNPAVLPGDTLWIQSSWSWPYAGAWGTELQKSILDNYGIPTCVINGALSGSFITAHNNRDAKDPGSPTLYGLLYSRIRVAKPKRIKAFFWYQGEQEAIENISNYGQEYDKLFKYWQMDYPQVEKFVVVQIPVLFTDFYGAGTIREFQRKTKYVYPKTEHFSASGLPGFDGIHYDRPGYEELAHRFFRFLDPMFYRSTDTSNVACPDIQKVFYATDKKDEITLLFEKGQNLVWPKDTLVEDVNGTKFLKSLKEQFFFDGDESKPAGISSGEAQGNRVTLKLAASSSAKKLNYLPAYKGEKVRIYYGPFLKNARGLAAFSFQEVAIADLLIFKTLEAKESEMATVVVSWESTGAESYVLERKAGADPDFKPVKTFDNKTLSYEDKDISPDATYIYRIQAFSAASQSNAQTVTIKTAPLLATNPNGQELFWNVYPNPVLDEVKIDFKTAASGTLKLQNIMGQRLQTGILEAERNYSIDVASLPSGAYILSLTKTDGSVVSRKILKK</sequence>
<proteinExistence type="predicted"/>
<gene>
    <name evidence="3" type="ORF">FHS68_005161</name>
</gene>
<dbReference type="Pfam" id="PF18962">
    <property type="entry name" value="Por_Secre_tail"/>
    <property type="match status" value="1"/>
</dbReference>
<dbReference type="RefSeq" id="WP_167276672.1">
    <property type="nucleotide sequence ID" value="NZ_JAASQJ010000007.1"/>
</dbReference>
<dbReference type="Pfam" id="PF03629">
    <property type="entry name" value="SASA"/>
    <property type="match status" value="1"/>
</dbReference>